<name>A0A385AGS6_LATCU</name>
<feature type="transmembrane region" description="Helical" evidence="3">
    <location>
        <begin position="127"/>
        <end position="144"/>
    </location>
</feature>
<organism evidence="4 5">
    <name type="scientific">Latilactobacillus curvatus</name>
    <name type="common">Lactobacillus curvatus</name>
    <dbReference type="NCBI Taxonomy" id="28038"/>
    <lineage>
        <taxon>Bacteria</taxon>
        <taxon>Bacillati</taxon>
        <taxon>Bacillota</taxon>
        <taxon>Bacilli</taxon>
        <taxon>Lactobacillales</taxon>
        <taxon>Lactobacillaceae</taxon>
        <taxon>Latilactobacillus</taxon>
    </lineage>
</organism>
<feature type="transmembrane region" description="Helical" evidence="3">
    <location>
        <begin position="156"/>
        <end position="175"/>
    </location>
</feature>
<evidence type="ECO:0000313" key="5">
    <source>
        <dbReference type="Proteomes" id="UP000257607"/>
    </source>
</evidence>
<geneLocation type="plasmid" evidence="4 5">
    <name>p-1.1928_2</name>
</geneLocation>
<evidence type="ECO:0000313" key="4">
    <source>
        <dbReference type="EMBL" id="AXN36882.1"/>
    </source>
</evidence>
<keyword evidence="3" id="KW-0812">Transmembrane</keyword>
<dbReference type="RefSeq" id="WP_116843836.1">
    <property type="nucleotide sequence ID" value="NZ_CP031005.1"/>
</dbReference>
<dbReference type="AlphaFoldDB" id="A0A385AGS6"/>
<protein>
    <submittedName>
        <fullName evidence="4">Uncharacterized protein</fullName>
    </submittedName>
</protein>
<evidence type="ECO:0000256" key="2">
    <source>
        <dbReference type="SAM" id="MobiDB-lite"/>
    </source>
</evidence>
<keyword evidence="4" id="KW-0614">Plasmid</keyword>
<feature type="compositionally biased region" description="Polar residues" evidence="2">
    <location>
        <begin position="260"/>
        <end position="281"/>
    </location>
</feature>
<feature type="coiled-coil region" evidence="1">
    <location>
        <begin position="214"/>
        <end position="245"/>
    </location>
</feature>
<dbReference type="Proteomes" id="UP000257607">
    <property type="component" value="Plasmid p-1.1928_2"/>
</dbReference>
<keyword evidence="1" id="KW-0175">Coiled coil</keyword>
<proteinExistence type="predicted"/>
<evidence type="ECO:0000256" key="1">
    <source>
        <dbReference type="SAM" id="Coils"/>
    </source>
</evidence>
<reference evidence="4 5" key="1">
    <citation type="submission" date="2018-07" db="EMBL/GenBank/DDBJ databases">
        <title>Lactobacillus curvatus genome sequence.</title>
        <authorList>
            <person name="Prechtl R."/>
        </authorList>
    </citation>
    <scope>NUCLEOTIDE SEQUENCE [LARGE SCALE GENOMIC DNA]</scope>
    <source>
        <strain evidence="4 5">TMW 1.1928</strain>
        <plasmid evidence="4 5">p-1.1928_2</plasmid>
    </source>
</reference>
<feature type="region of interest" description="Disordered" evidence="2">
    <location>
        <begin position="260"/>
        <end position="288"/>
    </location>
</feature>
<keyword evidence="3" id="KW-1133">Transmembrane helix</keyword>
<accession>A0A385AGS6</accession>
<sequence>MDKNEYFDEVEFNKYRKMYRHYGLRLQIPYAPYILAFILTESICVVFSQTIIKNVSFLPLSIFLALSCMLTPAVIYLTATKCMYHGKYDPASYKEIRSLITNDGLNSQSFKTKLNCTMKQRSKDGKLFSKTLSVLSAAFLLPIYSALLDQQTSDDLAVYLVLAIIAIMLVFSFLWKTRDFYKLVCNHFFVPDSFIITSLLEIENIEKFRREKKMTELKNEIKKKIIEIETQSESLNSNIKEIRKLFKELCSVTDVDDSTSAVSQQTDNTANNIDPQSNNTNENKEEQQ</sequence>
<keyword evidence="3" id="KW-0472">Membrane</keyword>
<dbReference type="EMBL" id="CP031005">
    <property type="protein sequence ID" value="AXN36882.1"/>
    <property type="molecule type" value="Genomic_DNA"/>
</dbReference>
<evidence type="ECO:0000256" key="3">
    <source>
        <dbReference type="SAM" id="Phobius"/>
    </source>
</evidence>
<feature type="transmembrane region" description="Helical" evidence="3">
    <location>
        <begin position="58"/>
        <end position="79"/>
    </location>
</feature>
<gene>
    <name evidence="4" type="ORF">DT351_11070</name>
</gene>